<evidence type="ECO:0000256" key="2">
    <source>
        <dbReference type="SAM" id="SignalP"/>
    </source>
</evidence>
<feature type="transmembrane region" description="Helical" evidence="1">
    <location>
        <begin position="479"/>
        <end position="501"/>
    </location>
</feature>
<reference evidence="6 7" key="1">
    <citation type="journal article" date="2022" name="Nat. Ecol. Evol.">
        <title>A masculinizing supergene underlies an exaggerated male reproductive morph in a spider.</title>
        <authorList>
            <person name="Hendrickx F."/>
            <person name="De Corte Z."/>
            <person name="Sonet G."/>
            <person name="Van Belleghem S.M."/>
            <person name="Kostlbacher S."/>
            <person name="Vangestel C."/>
        </authorList>
    </citation>
    <scope>NUCLEOTIDE SEQUENCE [LARGE SCALE GENOMIC DNA]</scope>
    <source>
        <strain evidence="6">W744_W776</strain>
    </source>
</reference>
<evidence type="ECO:0000256" key="1">
    <source>
        <dbReference type="SAM" id="Phobius"/>
    </source>
</evidence>
<dbReference type="InterPro" id="IPR056229">
    <property type="entry name" value="Ig_TMM62"/>
</dbReference>
<keyword evidence="2" id="KW-0732">Signal</keyword>
<evidence type="ECO:0000259" key="4">
    <source>
        <dbReference type="Pfam" id="PF24384"/>
    </source>
</evidence>
<dbReference type="InterPro" id="IPR029052">
    <property type="entry name" value="Metallo-depent_PP-like"/>
</dbReference>
<feature type="domain" description="Calcineurin-like phosphoesterase" evidence="3">
    <location>
        <begin position="57"/>
        <end position="262"/>
    </location>
</feature>
<feature type="transmembrane region" description="Helical" evidence="1">
    <location>
        <begin position="435"/>
        <end position="458"/>
    </location>
</feature>
<dbReference type="EMBL" id="JAFNEN010000002">
    <property type="protein sequence ID" value="KAG8201792.1"/>
    <property type="molecule type" value="Genomic_DNA"/>
</dbReference>
<evidence type="ECO:0000259" key="5">
    <source>
        <dbReference type="Pfam" id="PF24394"/>
    </source>
</evidence>
<dbReference type="GO" id="GO:0016787">
    <property type="term" value="F:hydrolase activity"/>
    <property type="evidence" value="ECO:0007669"/>
    <property type="project" value="InterPro"/>
</dbReference>
<dbReference type="AlphaFoldDB" id="A0AAV6VXQ9"/>
<proteinExistence type="predicted"/>
<accession>A0AAV6VXQ9</accession>
<feature type="domain" description="TMEM62 C-terminal" evidence="5">
    <location>
        <begin position="435"/>
        <end position="556"/>
    </location>
</feature>
<feature type="transmembrane region" description="Helical" evidence="1">
    <location>
        <begin position="532"/>
        <end position="554"/>
    </location>
</feature>
<organism evidence="6 7">
    <name type="scientific">Oedothorax gibbosus</name>
    <dbReference type="NCBI Taxonomy" id="931172"/>
    <lineage>
        <taxon>Eukaryota</taxon>
        <taxon>Metazoa</taxon>
        <taxon>Ecdysozoa</taxon>
        <taxon>Arthropoda</taxon>
        <taxon>Chelicerata</taxon>
        <taxon>Arachnida</taxon>
        <taxon>Araneae</taxon>
        <taxon>Araneomorphae</taxon>
        <taxon>Entelegynae</taxon>
        <taxon>Araneoidea</taxon>
        <taxon>Linyphiidae</taxon>
        <taxon>Erigoninae</taxon>
        <taxon>Oedothorax</taxon>
    </lineage>
</organism>
<gene>
    <name evidence="6" type="ORF">JTE90_027276</name>
</gene>
<dbReference type="Pfam" id="PF24384">
    <property type="entry name" value="Ig_TMM62"/>
    <property type="match status" value="1"/>
</dbReference>
<sequence length="670" mass="76355">MSLSKVTLFLLATLAVISTLVAKLQNIVHVTNDVEYEDIKMEFLDDVYPNDKLQHLMWFLQVSDVHLSVFQDQTRGSDLKKFCTETVSVIKPSVVLATGDLVDSRTPDVIGSHQYVEEWKTYQQIIYDSGVAKNTKWLDIRGNHDNFNVLTLDDPDDYYRKYSVQGGGNRRSYRYVLQKDNDTYNFIGIDACMNPGPKRPFNFLGVLEKDEFYHIEKLMLESKGNTTIWFGHYPTSTIVSPHPGIRELMRGSGPYLCGHLHTFGGMVPEMYTLQSNGVLELELADWMSNRKYRICAVDHGMFSFIDHYMKDWPLVLVTNPKAAMMTMPTIEPLYRILKSTHIRVLIFSPHRIEIANVKIDDGNWERLNSTEPPLFVAQWEPLQYMEGLHKMVVYVKDEYGNEKTTVHQFSMDGTRPNFRLGARFALMGHISVGQAIFGVTLLITLLPLCILKIVLCLGKGESIRAKSEFGFCRRSLFKLSLLANTDILFWPIVVGALYVAIGPWFVGYIIDARIGVCFVWGMFVDGKFLPGGLTYFAGTIYLLTFYIPFIMCLSHCLYRHYVSLTTNNHPKPCNFCSYICQHCCMLFFITWQFFWAIHYFFSYGTMAFFLGFAQTWSVLLAMVLWRRAITLPESKLCGIGRPRLVVGTPLLPSGGGAKSGVASTEMTSPS</sequence>
<evidence type="ECO:0000259" key="3">
    <source>
        <dbReference type="Pfam" id="PF00149"/>
    </source>
</evidence>
<keyword evidence="1" id="KW-1133">Transmembrane helix</keyword>
<evidence type="ECO:0000313" key="7">
    <source>
        <dbReference type="Proteomes" id="UP000827092"/>
    </source>
</evidence>
<dbReference type="CDD" id="cd07401">
    <property type="entry name" value="MPP_TMEM62_N"/>
    <property type="match status" value="1"/>
</dbReference>
<dbReference type="Pfam" id="PF00149">
    <property type="entry name" value="Metallophos"/>
    <property type="match status" value="1"/>
</dbReference>
<dbReference type="InterPro" id="IPR041871">
    <property type="entry name" value="MPP_TMEM62"/>
</dbReference>
<dbReference type="Pfam" id="PF24394">
    <property type="entry name" value="TMEM62_C"/>
    <property type="match status" value="1"/>
</dbReference>
<feature type="domain" description="TMEM62 Ig-like" evidence="4">
    <location>
        <begin position="311"/>
        <end position="414"/>
    </location>
</feature>
<dbReference type="Gene3D" id="3.60.21.10">
    <property type="match status" value="1"/>
</dbReference>
<feature type="signal peptide" evidence="2">
    <location>
        <begin position="1"/>
        <end position="22"/>
    </location>
</feature>
<dbReference type="InterPro" id="IPR004843">
    <property type="entry name" value="Calcineurin-like_PHP"/>
</dbReference>
<protein>
    <recommendedName>
        <fullName evidence="8">Transmembrane protein 62</fullName>
    </recommendedName>
</protein>
<dbReference type="InterPro" id="IPR056230">
    <property type="entry name" value="TMEM62_C"/>
</dbReference>
<keyword evidence="1" id="KW-0472">Membrane</keyword>
<evidence type="ECO:0000313" key="6">
    <source>
        <dbReference type="EMBL" id="KAG8201792.1"/>
    </source>
</evidence>
<name>A0AAV6VXQ9_9ARAC</name>
<feature type="transmembrane region" description="Helical" evidence="1">
    <location>
        <begin position="575"/>
        <end position="594"/>
    </location>
</feature>
<comment type="caution">
    <text evidence="6">The sequence shown here is derived from an EMBL/GenBank/DDBJ whole genome shotgun (WGS) entry which is preliminary data.</text>
</comment>
<keyword evidence="1" id="KW-0812">Transmembrane</keyword>
<feature type="chain" id="PRO_5043686609" description="Transmembrane protein 62" evidence="2">
    <location>
        <begin position="23"/>
        <end position="670"/>
    </location>
</feature>
<keyword evidence="7" id="KW-1185">Reference proteome</keyword>
<dbReference type="PANTHER" id="PTHR14795">
    <property type="entry name" value="HELICASE RELATED"/>
    <property type="match status" value="1"/>
</dbReference>
<dbReference type="SUPFAM" id="SSF56300">
    <property type="entry name" value="Metallo-dependent phosphatases"/>
    <property type="match status" value="1"/>
</dbReference>
<dbReference type="PANTHER" id="PTHR14795:SF0">
    <property type="entry name" value="TRANSMEMBRANE PROTEIN 62"/>
    <property type="match status" value="1"/>
</dbReference>
<feature type="transmembrane region" description="Helical" evidence="1">
    <location>
        <begin position="600"/>
        <end position="625"/>
    </location>
</feature>
<evidence type="ECO:0008006" key="8">
    <source>
        <dbReference type="Google" id="ProtNLM"/>
    </source>
</evidence>
<dbReference type="Proteomes" id="UP000827092">
    <property type="component" value="Unassembled WGS sequence"/>
</dbReference>